<evidence type="ECO:0000259" key="4">
    <source>
        <dbReference type="Pfam" id="PF23166"/>
    </source>
</evidence>
<dbReference type="InterPro" id="IPR056301">
    <property type="entry name" value="GWD-like_N_Ig"/>
</dbReference>
<evidence type="ECO:0000256" key="3">
    <source>
        <dbReference type="SAM" id="Coils"/>
    </source>
</evidence>
<proteinExistence type="predicted"/>
<dbReference type="Proteomes" id="UP001151760">
    <property type="component" value="Unassembled WGS sequence"/>
</dbReference>
<evidence type="ECO:0000313" key="5">
    <source>
        <dbReference type="EMBL" id="GJT68791.1"/>
    </source>
</evidence>
<keyword evidence="1" id="KW-0479">Metal-binding</keyword>
<gene>
    <name evidence="5" type="ORF">Tco_1020271</name>
</gene>
<name>A0ABQ5FZJ2_9ASTR</name>
<reference evidence="5" key="2">
    <citation type="submission" date="2022-01" db="EMBL/GenBank/DDBJ databases">
        <authorList>
            <person name="Yamashiro T."/>
            <person name="Shiraishi A."/>
            <person name="Satake H."/>
            <person name="Nakayama K."/>
        </authorList>
    </citation>
    <scope>NUCLEOTIDE SEQUENCE</scope>
</reference>
<reference evidence="5" key="1">
    <citation type="journal article" date="2022" name="Int. J. Mol. Sci.">
        <title>Draft Genome of Tanacetum Coccineum: Genomic Comparison of Closely Related Tanacetum-Family Plants.</title>
        <authorList>
            <person name="Yamashiro T."/>
            <person name="Shiraishi A."/>
            <person name="Nakayama K."/>
            <person name="Satake H."/>
        </authorList>
    </citation>
    <scope>NUCLEOTIDE SEQUENCE</scope>
</reference>
<evidence type="ECO:0000256" key="2">
    <source>
        <dbReference type="ARBA" id="ARBA00023277"/>
    </source>
</evidence>
<dbReference type="Pfam" id="PF23166">
    <property type="entry name" value="Ig_N_CWD1"/>
    <property type="match status" value="1"/>
</dbReference>
<comment type="caution">
    <text evidence="5">The sequence shown here is derived from an EMBL/GenBank/DDBJ whole genome shotgun (WGS) entry which is preliminary data.</text>
</comment>
<dbReference type="EMBL" id="BQNB010017930">
    <property type="protein sequence ID" value="GJT68791.1"/>
    <property type="molecule type" value="Genomic_DNA"/>
</dbReference>
<evidence type="ECO:0000256" key="1">
    <source>
        <dbReference type="ARBA" id="ARBA00022723"/>
    </source>
</evidence>
<keyword evidence="6" id="KW-1185">Reference proteome</keyword>
<keyword evidence="2" id="KW-0119">Carbohydrate metabolism</keyword>
<protein>
    <recommendedName>
        <fullName evidence="4">Alpha-glucan water dikinase-like N-terminal Ig-like domain-containing protein</fullName>
    </recommendedName>
</protein>
<keyword evidence="3" id="KW-0175">Coiled coil</keyword>
<feature type="domain" description="Alpha-glucan water dikinase-like N-terminal Ig-like" evidence="4">
    <location>
        <begin position="40"/>
        <end position="107"/>
    </location>
</feature>
<feature type="coiled-coil region" evidence="3">
    <location>
        <begin position="552"/>
        <end position="593"/>
    </location>
</feature>
<evidence type="ECO:0000313" key="6">
    <source>
        <dbReference type="Proteomes" id="UP001151760"/>
    </source>
</evidence>
<sequence>MYSCCRHPLRPLWLGEGCGRGGWRMIVTAMATEPRWAILSSEWDQPPVEMRPLDSITIKDYAIETPLTKSSTSTEADSVYEVKIDFNTKSSIAAINFVLKAKPQNWMVSTKYVLRSEVDQERLLDWADKLYPTGITSTYFKSRSLVDIVRYTCRHLAALRIYYAKEMDLFAFICHSDPTKVRVGERNLAEKEVKFLKMTEGRTVLLGPPVTAASGDSSDSIDRLFDEGHDAGQEHSVEKGDDVLEEAISKDALEVISLPPNTSGKSLAALHAIIPEGSDLLSGVTEPLIAIFVAPMRDVGPVDSVFGLNLWNRPPYVRYVVSSDGSHHSGSYFEATSFVGSLVADAPVVTVVVTTTVDADVAAGSKARDVSKDFENIRDSTSAGGSLDTETMYRAYIPRWKVTNDSVLDDPYVCRDLTDRLAPPALFAQLRAMDYDQLYSEFNIGASRQVCREKDAKIAHLKSLLSLKETEAAESISLRSQLSVMETADAAKSTELRDLKEKNFAFEGERNALSGRVTTFESVTISKEAELVSLSSQVIKLTADLSGFQLSHDELNSNVASLESERDCLVAQKSSLESAFELFKERIEALQDEQA</sequence>
<organism evidence="5 6">
    <name type="scientific">Tanacetum coccineum</name>
    <dbReference type="NCBI Taxonomy" id="301880"/>
    <lineage>
        <taxon>Eukaryota</taxon>
        <taxon>Viridiplantae</taxon>
        <taxon>Streptophyta</taxon>
        <taxon>Embryophyta</taxon>
        <taxon>Tracheophyta</taxon>
        <taxon>Spermatophyta</taxon>
        <taxon>Magnoliopsida</taxon>
        <taxon>eudicotyledons</taxon>
        <taxon>Gunneridae</taxon>
        <taxon>Pentapetalae</taxon>
        <taxon>asterids</taxon>
        <taxon>campanulids</taxon>
        <taxon>Asterales</taxon>
        <taxon>Asteraceae</taxon>
        <taxon>Asteroideae</taxon>
        <taxon>Anthemideae</taxon>
        <taxon>Anthemidinae</taxon>
        <taxon>Tanacetum</taxon>
    </lineage>
</organism>
<accession>A0ABQ5FZJ2</accession>